<feature type="transmembrane region" description="Helical" evidence="1">
    <location>
        <begin position="76"/>
        <end position="99"/>
    </location>
</feature>
<evidence type="ECO:0008006" key="4">
    <source>
        <dbReference type="Google" id="ProtNLM"/>
    </source>
</evidence>
<dbReference type="Proteomes" id="UP001175211">
    <property type="component" value="Unassembled WGS sequence"/>
</dbReference>
<accession>A0AA39J779</accession>
<dbReference type="RefSeq" id="XP_060322325.1">
    <property type="nucleotide sequence ID" value="XM_060481332.1"/>
</dbReference>
<evidence type="ECO:0000313" key="2">
    <source>
        <dbReference type="EMBL" id="KAK0436647.1"/>
    </source>
</evidence>
<proteinExistence type="predicted"/>
<dbReference type="AlphaFoldDB" id="A0AA39J779"/>
<dbReference type="EMBL" id="JAUEPS010000124">
    <property type="protein sequence ID" value="KAK0436647.1"/>
    <property type="molecule type" value="Genomic_DNA"/>
</dbReference>
<feature type="transmembrane region" description="Helical" evidence="1">
    <location>
        <begin position="44"/>
        <end position="64"/>
    </location>
</feature>
<sequence length="171" mass="20277">MHYYMAYTLEFLLLHCGIYVSQEHLYYNIQADIWCCWMVWGQCWLIVLLPILSLISATVSKIIIIYHDYFNASKPVLFMMLYTSFVLVTTLWCTLLIIFRILTVTGVRHGAGSRLRVYHCFIELVLRRELHPHSLLAEQQQGTHIQLKNMMKVQQCRLFISRHLCNLHIFP</sequence>
<comment type="caution">
    <text evidence="2">The sequence shown here is derived from an EMBL/GenBank/DDBJ whole genome shotgun (WGS) entry which is preliminary data.</text>
</comment>
<evidence type="ECO:0000313" key="3">
    <source>
        <dbReference type="Proteomes" id="UP001175211"/>
    </source>
</evidence>
<reference evidence="2" key="1">
    <citation type="submission" date="2023-06" db="EMBL/GenBank/DDBJ databases">
        <authorList>
            <consortium name="Lawrence Berkeley National Laboratory"/>
            <person name="Ahrendt S."/>
            <person name="Sahu N."/>
            <person name="Indic B."/>
            <person name="Wong-Bajracharya J."/>
            <person name="Merenyi Z."/>
            <person name="Ke H.-M."/>
            <person name="Monk M."/>
            <person name="Kocsube S."/>
            <person name="Drula E."/>
            <person name="Lipzen A."/>
            <person name="Balint B."/>
            <person name="Henrissat B."/>
            <person name="Andreopoulos B."/>
            <person name="Martin F.M."/>
            <person name="Harder C.B."/>
            <person name="Rigling D."/>
            <person name="Ford K.L."/>
            <person name="Foster G.D."/>
            <person name="Pangilinan J."/>
            <person name="Papanicolaou A."/>
            <person name="Barry K."/>
            <person name="LaButti K."/>
            <person name="Viragh M."/>
            <person name="Koriabine M."/>
            <person name="Yan M."/>
            <person name="Riley R."/>
            <person name="Champramary S."/>
            <person name="Plett K.L."/>
            <person name="Tsai I.J."/>
            <person name="Slot J."/>
            <person name="Sipos G."/>
            <person name="Plett J."/>
            <person name="Nagy L.G."/>
            <person name="Grigoriev I.V."/>
        </authorList>
    </citation>
    <scope>NUCLEOTIDE SEQUENCE</scope>
    <source>
        <strain evidence="2">CCBAS 213</strain>
    </source>
</reference>
<keyword evidence="1" id="KW-0472">Membrane</keyword>
<dbReference type="GeneID" id="85364880"/>
<gene>
    <name evidence="2" type="ORF">EV420DRAFT_236003</name>
</gene>
<protein>
    <recommendedName>
        <fullName evidence="4">Transmembrane protein</fullName>
    </recommendedName>
</protein>
<evidence type="ECO:0000256" key="1">
    <source>
        <dbReference type="SAM" id="Phobius"/>
    </source>
</evidence>
<name>A0AA39J779_ARMTA</name>
<organism evidence="2 3">
    <name type="scientific">Armillaria tabescens</name>
    <name type="common">Ringless honey mushroom</name>
    <name type="synonym">Agaricus tabescens</name>
    <dbReference type="NCBI Taxonomy" id="1929756"/>
    <lineage>
        <taxon>Eukaryota</taxon>
        <taxon>Fungi</taxon>
        <taxon>Dikarya</taxon>
        <taxon>Basidiomycota</taxon>
        <taxon>Agaricomycotina</taxon>
        <taxon>Agaricomycetes</taxon>
        <taxon>Agaricomycetidae</taxon>
        <taxon>Agaricales</taxon>
        <taxon>Marasmiineae</taxon>
        <taxon>Physalacriaceae</taxon>
        <taxon>Desarmillaria</taxon>
    </lineage>
</organism>
<keyword evidence="1" id="KW-0812">Transmembrane</keyword>
<keyword evidence="1" id="KW-1133">Transmembrane helix</keyword>
<keyword evidence="3" id="KW-1185">Reference proteome</keyword>